<dbReference type="EnsemblPlants" id="Pp3c1_30970V3.2">
    <property type="protein sequence ID" value="Pp3c1_30970V3.2"/>
    <property type="gene ID" value="Pp3c1_30970"/>
</dbReference>
<dbReference type="EnsemblPlants" id="Pp3c1_30970V3.4">
    <property type="protein sequence ID" value="Pp3c1_30970V3.4"/>
    <property type="gene ID" value="Pp3c1_30970"/>
</dbReference>
<evidence type="ECO:0000256" key="1">
    <source>
        <dbReference type="PROSITE-ProRule" id="PRU00339"/>
    </source>
</evidence>
<dbReference type="OrthoDB" id="5986190at2759"/>
<feature type="compositionally biased region" description="Polar residues" evidence="2">
    <location>
        <begin position="182"/>
        <end position="194"/>
    </location>
</feature>
<dbReference type="PANTHER" id="PTHR46284:SF5">
    <property type="entry name" value="PROTEIN KINESIN LIGHT CHAIN-RELATED 3"/>
    <property type="match status" value="1"/>
</dbReference>
<feature type="compositionally biased region" description="Basic and acidic residues" evidence="2">
    <location>
        <begin position="135"/>
        <end position="153"/>
    </location>
</feature>
<dbReference type="InterPro" id="IPR019734">
    <property type="entry name" value="TPR_rpt"/>
</dbReference>
<dbReference type="STRING" id="3218.A0A2K1LAD7"/>
<evidence type="ECO:0000313" key="3">
    <source>
        <dbReference type="EMBL" id="PNR62991.1"/>
    </source>
</evidence>
<evidence type="ECO:0000256" key="2">
    <source>
        <dbReference type="SAM" id="MobiDB-lite"/>
    </source>
</evidence>
<reference evidence="3 5" key="2">
    <citation type="journal article" date="2018" name="Plant J.">
        <title>The Physcomitrella patens chromosome-scale assembly reveals moss genome structure and evolution.</title>
        <authorList>
            <person name="Lang D."/>
            <person name="Ullrich K.K."/>
            <person name="Murat F."/>
            <person name="Fuchs J."/>
            <person name="Jenkins J."/>
            <person name="Haas F.B."/>
            <person name="Piednoel M."/>
            <person name="Gundlach H."/>
            <person name="Van Bel M."/>
            <person name="Meyberg R."/>
            <person name="Vives C."/>
            <person name="Morata J."/>
            <person name="Symeonidi A."/>
            <person name="Hiss M."/>
            <person name="Muchero W."/>
            <person name="Kamisugi Y."/>
            <person name="Saleh O."/>
            <person name="Blanc G."/>
            <person name="Decker E.L."/>
            <person name="van Gessel N."/>
            <person name="Grimwood J."/>
            <person name="Hayes R.D."/>
            <person name="Graham S.W."/>
            <person name="Gunter L.E."/>
            <person name="McDaniel S.F."/>
            <person name="Hoernstein S.N.W."/>
            <person name="Larsson A."/>
            <person name="Li F.W."/>
            <person name="Perroud P.F."/>
            <person name="Phillips J."/>
            <person name="Ranjan P."/>
            <person name="Rokshar D.S."/>
            <person name="Rothfels C.J."/>
            <person name="Schneider L."/>
            <person name="Shu S."/>
            <person name="Stevenson D.W."/>
            <person name="Thummler F."/>
            <person name="Tillich M."/>
            <person name="Villarreal Aguilar J.C."/>
            <person name="Widiez T."/>
            <person name="Wong G.K."/>
            <person name="Wymore A."/>
            <person name="Zhang Y."/>
            <person name="Zimmer A.D."/>
            <person name="Quatrano R.S."/>
            <person name="Mayer K.F.X."/>
            <person name="Goodstein D."/>
            <person name="Casacuberta J.M."/>
            <person name="Vandepoele K."/>
            <person name="Reski R."/>
            <person name="Cuming A.C."/>
            <person name="Tuskan G.A."/>
            <person name="Maumus F."/>
            <person name="Salse J."/>
            <person name="Schmutz J."/>
            <person name="Rensing S.A."/>
        </authorList>
    </citation>
    <scope>NUCLEOTIDE SEQUENCE [LARGE SCALE GENOMIC DNA]</scope>
    <source>
        <strain evidence="4 5">cv. Gransden 2004</strain>
    </source>
</reference>
<feature type="region of interest" description="Disordered" evidence="2">
    <location>
        <begin position="1"/>
        <end position="230"/>
    </location>
</feature>
<dbReference type="EnsemblPlants" id="Pp3c1_30970V3.5">
    <property type="protein sequence ID" value="Pp3c1_30970V3.5"/>
    <property type="gene ID" value="Pp3c1_30970"/>
</dbReference>
<keyword evidence="5" id="KW-1185">Reference proteome</keyword>
<dbReference type="Gramene" id="Pp3c1_30970V3.6">
    <property type="protein sequence ID" value="Pp3c1_30970V3.6"/>
    <property type="gene ID" value="Pp3c1_30970"/>
</dbReference>
<dbReference type="Gramene" id="Pp3c1_30970V3.2">
    <property type="protein sequence ID" value="Pp3c1_30970V3.2"/>
    <property type="gene ID" value="Pp3c1_30970"/>
</dbReference>
<organism evidence="3">
    <name type="scientific">Physcomitrium patens</name>
    <name type="common">Spreading-leaved earth moss</name>
    <name type="synonym">Physcomitrella patens</name>
    <dbReference type="NCBI Taxonomy" id="3218"/>
    <lineage>
        <taxon>Eukaryota</taxon>
        <taxon>Viridiplantae</taxon>
        <taxon>Streptophyta</taxon>
        <taxon>Embryophyta</taxon>
        <taxon>Bryophyta</taxon>
        <taxon>Bryophytina</taxon>
        <taxon>Bryopsida</taxon>
        <taxon>Funariidae</taxon>
        <taxon>Funariales</taxon>
        <taxon>Funariaceae</taxon>
        <taxon>Physcomitrium</taxon>
    </lineage>
</organism>
<feature type="repeat" description="TPR" evidence="1">
    <location>
        <begin position="345"/>
        <end position="378"/>
    </location>
</feature>
<dbReference type="GeneID" id="112287842"/>
<evidence type="ECO:0000313" key="4">
    <source>
        <dbReference type="EnsemblPlants" id="Pp3c1_30970V3.1"/>
    </source>
</evidence>
<dbReference type="SMART" id="SM00028">
    <property type="entry name" value="TPR"/>
    <property type="match status" value="11"/>
</dbReference>
<feature type="compositionally biased region" description="Polar residues" evidence="2">
    <location>
        <begin position="121"/>
        <end position="131"/>
    </location>
</feature>
<dbReference type="FunCoup" id="A0A2K1LAD7">
    <property type="interactions" value="1247"/>
</dbReference>
<dbReference type="EnsemblPlants" id="Pp3c1_30970V3.6">
    <property type="protein sequence ID" value="Pp3c1_30970V3.6"/>
    <property type="gene ID" value="Pp3c1_30970"/>
</dbReference>
<dbReference type="Pfam" id="PF13424">
    <property type="entry name" value="TPR_12"/>
    <property type="match status" value="2"/>
</dbReference>
<dbReference type="PaxDb" id="3218-PP1S171_32V6.1"/>
<reference evidence="4" key="3">
    <citation type="submission" date="2020-12" db="UniProtKB">
        <authorList>
            <consortium name="EnsemblPlants"/>
        </authorList>
    </citation>
    <scope>IDENTIFICATION</scope>
</reference>
<dbReference type="KEGG" id="ppp:112287842"/>
<feature type="compositionally biased region" description="Polar residues" evidence="2">
    <location>
        <begin position="211"/>
        <end position="228"/>
    </location>
</feature>
<proteinExistence type="predicted"/>
<dbReference type="EnsemblPlants" id="Pp3c1_30970V3.3">
    <property type="protein sequence ID" value="Pp3c1_30970V3.3"/>
    <property type="gene ID" value="Pp3c1_30970"/>
</dbReference>
<dbReference type="RefSeq" id="XP_024387135.1">
    <property type="nucleotide sequence ID" value="XM_024531367.2"/>
</dbReference>
<protein>
    <submittedName>
        <fullName evidence="3 4">Uncharacterized protein</fullName>
    </submittedName>
</protein>
<dbReference type="Pfam" id="PF13176">
    <property type="entry name" value="TPR_7"/>
    <property type="match status" value="1"/>
</dbReference>
<dbReference type="Gramene" id="Pp3c1_30970V3.3">
    <property type="protein sequence ID" value="Pp3c1_30970V3.3"/>
    <property type="gene ID" value="Pp3c1_30970"/>
</dbReference>
<dbReference type="Gramene" id="Pp3c1_30970V3.1">
    <property type="protein sequence ID" value="Pp3c1_30970V3.1"/>
    <property type="gene ID" value="Pp3c1_30970"/>
</dbReference>
<dbReference type="SUPFAM" id="SSF48452">
    <property type="entry name" value="TPR-like"/>
    <property type="match status" value="3"/>
</dbReference>
<dbReference type="InterPro" id="IPR011990">
    <property type="entry name" value="TPR-like_helical_dom_sf"/>
</dbReference>
<dbReference type="PROSITE" id="PS50005">
    <property type="entry name" value="TPR"/>
    <property type="match status" value="1"/>
</dbReference>
<dbReference type="PANTHER" id="PTHR46284">
    <property type="entry name" value="PROTEIN KINESIN LIGHT CHAIN-RELATED 3"/>
    <property type="match status" value="1"/>
</dbReference>
<name>A0A2K1LAD7_PHYPA</name>
<dbReference type="Gramene" id="Pp3c1_30970V3.5">
    <property type="protein sequence ID" value="Pp3c1_30970V3.5"/>
    <property type="gene ID" value="Pp3c1_30970"/>
</dbReference>
<gene>
    <name evidence="4" type="primary">LOC112287842</name>
    <name evidence="3" type="ORF">PHYPA_001416</name>
</gene>
<dbReference type="EMBL" id="ABEU02000001">
    <property type="protein sequence ID" value="PNR62991.1"/>
    <property type="molecule type" value="Genomic_DNA"/>
</dbReference>
<dbReference type="Gene3D" id="1.25.40.10">
    <property type="entry name" value="Tetratricopeptide repeat domain"/>
    <property type="match status" value="3"/>
</dbReference>
<dbReference type="Proteomes" id="UP000006727">
    <property type="component" value="Chromosome 1"/>
</dbReference>
<feature type="compositionally biased region" description="Polar residues" evidence="2">
    <location>
        <begin position="18"/>
        <end position="36"/>
    </location>
</feature>
<accession>A0A2K1LAD7</accession>
<evidence type="ECO:0000313" key="5">
    <source>
        <dbReference type="Proteomes" id="UP000006727"/>
    </source>
</evidence>
<sequence>MVMEPSLPAVLPARNENRLASSARDSQRANQSSSSKVLKPKSGLIKKSPDLAPKASTLSQTKVDTVKRSVTKLPHHALEKSQSGGPERPRKSTTEKPRIATTANSRNKEKQELEALVRKLSNPTLGTNRSPVVQAHERGEAKPATRANDKTPDAESLPSQSDTKELAPPQESVSPKLENPRLNPQESQATTQEVPTARKSRNMIPIRRESSANVSDAGSEDISTNVPETPSKVMPLMTVAAIDAMMNDESQNSNMNLGPYLIKLTKLYSIEEDQSKAVEYGIRAVRFYEKQADDGQLSLEFIAALQILAALYARLGNFDEAIPLLERSVVIPVTGESEDHALAKFSGYMQLGDSYNLLGKQSPALDSYHRALRVQKAMLGDLDSRVGETCHYIAEAHLQALDFDKAEALCEHALSIHKEHGEESSLEEAADRRLLALVLSAKGNNEKSLENLTIALSILQEHNLELDAAAVNLSIGDELLALGRNAEAVNVYQKAITMFKALKGDNHTSVAGCYVSLAELYVKTNKFREAKSYCENALHIYGKQGVGNNPNDTASGLSDVAAVYEIMNEKDTSLVLLQRALTIQECLPGQPAAVGGLEGQIGILYYMMEKFEAALDAFKRAVCKLRDGGLEKTSLLGMLLNQMGITCVELGDIEQATELFENSRSILEDTCGSYHLDTLDVCTNLAGTYDALGRLDEATQLLEDIVQAKEEKLGTVHPDVHDDRERLQELLKDVGRTYTPKSRRLEELLLTARKENRKR</sequence>
<dbReference type="EnsemblPlants" id="Pp3c1_30970V3.1">
    <property type="protein sequence ID" value="Pp3c1_30970V3.1"/>
    <property type="gene ID" value="Pp3c1_30970"/>
</dbReference>
<feature type="compositionally biased region" description="Basic and acidic residues" evidence="2">
    <location>
        <begin position="87"/>
        <end position="98"/>
    </location>
</feature>
<dbReference type="Gramene" id="Pp3c1_30970V3.4">
    <property type="protein sequence ID" value="Pp3c1_30970V3.4"/>
    <property type="gene ID" value="Pp3c1_30970"/>
</dbReference>
<feature type="compositionally biased region" description="Basic and acidic residues" evidence="2">
    <location>
        <begin position="106"/>
        <end position="117"/>
    </location>
</feature>
<dbReference type="AlphaFoldDB" id="A0A2K1LAD7"/>
<keyword evidence="1" id="KW-0802">TPR repeat</keyword>
<reference evidence="3 5" key="1">
    <citation type="journal article" date="2008" name="Science">
        <title>The Physcomitrella genome reveals evolutionary insights into the conquest of land by plants.</title>
        <authorList>
            <person name="Rensing S."/>
            <person name="Lang D."/>
            <person name="Zimmer A."/>
            <person name="Terry A."/>
            <person name="Salamov A."/>
            <person name="Shapiro H."/>
            <person name="Nishiyama T."/>
            <person name="Perroud P.-F."/>
            <person name="Lindquist E."/>
            <person name="Kamisugi Y."/>
            <person name="Tanahashi T."/>
            <person name="Sakakibara K."/>
            <person name="Fujita T."/>
            <person name="Oishi K."/>
            <person name="Shin-I T."/>
            <person name="Kuroki Y."/>
            <person name="Toyoda A."/>
            <person name="Suzuki Y."/>
            <person name="Hashimoto A."/>
            <person name="Yamaguchi K."/>
            <person name="Sugano A."/>
            <person name="Kohara Y."/>
            <person name="Fujiyama A."/>
            <person name="Anterola A."/>
            <person name="Aoki S."/>
            <person name="Ashton N."/>
            <person name="Barbazuk W.B."/>
            <person name="Barker E."/>
            <person name="Bennetzen J."/>
            <person name="Bezanilla M."/>
            <person name="Blankenship R."/>
            <person name="Cho S.H."/>
            <person name="Dutcher S."/>
            <person name="Estelle M."/>
            <person name="Fawcett J.A."/>
            <person name="Gundlach H."/>
            <person name="Hanada K."/>
            <person name="Heyl A."/>
            <person name="Hicks K.A."/>
            <person name="Hugh J."/>
            <person name="Lohr M."/>
            <person name="Mayer K."/>
            <person name="Melkozernov A."/>
            <person name="Murata T."/>
            <person name="Nelson D."/>
            <person name="Pils B."/>
            <person name="Prigge M."/>
            <person name="Reiss B."/>
            <person name="Renner T."/>
            <person name="Rombauts S."/>
            <person name="Rushton P."/>
            <person name="Sanderfoot A."/>
            <person name="Schween G."/>
            <person name="Shiu S.-H."/>
            <person name="Stueber K."/>
            <person name="Theodoulou F.L."/>
            <person name="Tu H."/>
            <person name="Van de Peer Y."/>
            <person name="Verrier P.J."/>
            <person name="Waters E."/>
            <person name="Wood A."/>
            <person name="Yang L."/>
            <person name="Cove D."/>
            <person name="Cuming A."/>
            <person name="Hasebe M."/>
            <person name="Lucas S."/>
            <person name="Mishler D.B."/>
            <person name="Reski R."/>
            <person name="Grigoriev I."/>
            <person name="Quatrano R.S."/>
            <person name="Boore J.L."/>
        </authorList>
    </citation>
    <scope>NUCLEOTIDE SEQUENCE [LARGE SCALE GENOMIC DNA]</scope>
    <source>
        <strain evidence="4 5">cv. Gransden 2004</strain>
    </source>
</reference>